<evidence type="ECO:0008006" key="4">
    <source>
        <dbReference type="Google" id="ProtNLM"/>
    </source>
</evidence>
<feature type="transmembrane region" description="Helical" evidence="1">
    <location>
        <begin position="192"/>
        <end position="212"/>
    </location>
</feature>
<evidence type="ECO:0000313" key="3">
    <source>
        <dbReference type="Proteomes" id="UP001056035"/>
    </source>
</evidence>
<keyword evidence="3" id="KW-1185">Reference proteome</keyword>
<proteinExistence type="predicted"/>
<feature type="transmembrane region" description="Helical" evidence="1">
    <location>
        <begin position="131"/>
        <end position="153"/>
    </location>
</feature>
<name>A0ABY5E0D7_9ACTN</name>
<organism evidence="2 3">
    <name type="scientific">Paraconexibacter antarcticus</name>
    <dbReference type="NCBI Taxonomy" id="2949664"/>
    <lineage>
        <taxon>Bacteria</taxon>
        <taxon>Bacillati</taxon>
        <taxon>Actinomycetota</taxon>
        <taxon>Thermoleophilia</taxon>
        <taxon>Solirubrobacterales</taxon>
        <taxon>Paraconexibacteraceae</taxon>
        <taxon>Paraconexibacter</taxon>
    </lineage>
</organism>
<feature type="transmembrane region" description="Helical" evidence="1">
    <location>
        <begin position="55"/>
        <end position="78"/>
    </location>
</feature>
<sequence>MNARSLNVCAAAGVISLVLILVGFVCADFIPPPKASWSADHLAAFYGHHTDLKRFGILVLVVGTMGFAGLVAGMSSVLDRIPGGATLSRLQMVTGAVGTLCLLLFAMLLGVAAFRTDRSAEITQAFHDAGWFMAFLSAPPFAMQALTIAGGVIGDPSPAPVLPRWFAYANAAFGSLLLPGALLLFFKTGPFAYHGLISFWLPLVDFGAWMLLMAWGIRQLARADAAVAPAVA</sequence>
<keyword evidence="1" id="KW-0472">Membrane</keyword>
<dbReference type="EMBL" id="CP098502">
    <property type="protein sequence ID" value="UTI66327.1"/>
    <property type="molecule type" value="Genomic_DNA"/>
</dbReference>
<reference evidence="2 3" key="1">
    <citation type="submission" date="2022-06" db="EMBL/GenBank/DDBJ databases">
        <title>Paraconexibacter antarcticus.</title>
        <authorList>
            <person name="Kim C.S."/>
        </authorList>
    </citation>
    <scope>NUCLEOTIDE SEQUENCE [LARGE SCALE GENOMIC DNA]</scope>
    <source>
        <strain evidence="2 3">02-257</strain>
    </source>
</reference>
<protein>
    <recommendedName>
        <fullName evidence="4">DUF998 domain-containing protein</fullName>
    </recommendedName>
</protein>
<keyword evidence="1" id="KW-1133">Transmembrane helix</keyword>
<feature type="transmembrane region" description="Helical" evidence="1">
    <location>
        <begin position="90"/>
        <end position="111"/>
    </location>
</feature>
<accession>A0ABY5E0D7</accession>
<evidence type="ECO:0000313" key="2">
    <source>
        <dbReference type="EMBL" id="UTI66327.1"/>
    </source>
</evidence>
<dbReference type="RefSeq" id="WP_254572998.1">
    <property type="nucleotide sequence ID" value="NZ_CP098502.1"/>
</dbReference>
<evidence type="ECO:0000256" key="1">
    <source>
        <dbReference type="SAM" id="Phobius"/>
    </source>
</evidence>
<dbReference type="Proteomes" id="UP001056035">
    <property type="component" value="Chromosome"/>
</dbReference>
<feature type="transmembrane region" description="Helical" evidence="1">
    <location>
        <begin position="165"/>
        <end position="186"/>
    </location>
</feature>
<gene>
    <name evidence="2" type="ORF">NBH00_08985</name>
</gene>
<keyword evidence="1" id="KW-0812">Transmembrane</keyword>